<comment type="subunit">
    <text evidence="2 9">Forms a 24-polypeptide structural core with octahedral symmetry.</text>
</comment>
<dbReference type="GO" id="GO:0004742">
    <property type="term" value="F:dihydrolipoyllysine-residue acetyltransferase activity"/>
    <property type="evidence" value="ECO:0007669"/>
    <property type="project" value="UniProtKB-UniRule"/>
</dbReference>
<comment type="function">
    <text evidence="7">The pyruvate dehydrogenase complex catalyzes the overall conversion of pyruvate to acetyl-CoA and CO(2). It contains multiple copies of three enzymatic components: pyruvate dehydrogenase (E1), dihydrolipoamide acetyltransferase (E2) and lipoamide dehydrogenase (E3).</text>
</comment>
<keyword evidence="3 9" id="KW-0808">Transferase</keyword>
<reference evidence="13 14" key="1">
    <citation type="submission" date="2020-08" db="EMBL/GenBank/DDBJ databases">
        <title>Paraeoetvoesia sp. YC-7-48 draft genome sequence.</title>
        <authorList>
            <person name="Yao L."/>
        </authorList>
    </citation>
    <scope>NUCLEOTIDE SEQUENCE [LARGE SCALE GENOMIC DNA]</scope>
    <source>
        <strain evidence="14">YC-7-48</strain>
    </source>
</reference>
<keyword evidence="5 9" id="KW-0450">Lipoyl</keyword>
<dbReference type="GO" id="GO:0005737">
    <property type="term" value="C:cytoplasm"/>
    <property type="evidence" value="ECO:0007669"/>
    <property type="project" value="TreeGrafter"/>
</dbReference>
<dbReference type="Pfam" id="PF02817">
    <property type="entry name" value="E3_binding"/>
    <property type="match status" value="1"/>
</dbReference>
<evidence type="ECO:0000256" key="2">
    <source>
        <dbReference type="ARBA" id="ARBA00011484"/>
    </source>
</evidence>
<sequence>MSNLVEVKVPDIGDFSEVEVIEVLVAPGDTIKEEQSLITVESDKASMEIPSTAAGKVKSVKVNVGDKVKEGALILELEAAEQGASSAPAAAKSADDSRAAPASAAVPVPAVQATPSSPATARSVVVEVPDIGDFPEVEVIEVLVAEGDTVAVDQSLITVESDKASMEVPSSHAGVVTSVKVKVGDKVSKGSALIEVKASGEPAAETSAAAQAAGSASNAAPEREASAPAAATSTAVAVPDEGRPAGERPARPSPTEAYGNDRPLNKLPHASPSVRKFARELGVDLTRVNGSGPKGRIVIDDVRGFVKQALAGGATTANAASGSGFSVIDWPKVDFAKFGPIESRPLSRIKKLSGANLSRNWVMIPHVTNNDLADITDLEALRVQLNKENEKSGVKVTMLAFLIKACVAALKKFPEFNASLEGDNLILKQYYHIGFAADTPNGLVVPVIRDADKKGIFDIAAETSELAKQARDGKLSPAQMQGGCFSISSLGGIGGTSFTPIINAPEVAILGVSRSSHQPVWDGAAFQPRLMLPLSLSYDHRVIDGASAARFNAYLGSLLADFRRIAL</sequence>
<evidence type="ECO:0000256" key="4">
    <source>
        <dbReference type="ARBA" id="ARBA00022737"/>
    </source>
</evidence>
<evidence type="ECO:0000313" key="13">
    <source>
        <dbReference type="EMBL" id="MBC2769380.1"/>
    </source>
</evidence>
<dbReference type="GO" id="GO:0031405">
    <property type="term" value="F:lipoic acid binding"/>
    <property type="evidence" value="ECO:0007669"/>
    <property type="project" value="TreeGrafter"/>
</dbReference>
<dbReference type="Gene3D" id="4.10.320.10">
    <property type="entry name" value="E3-binding domain"/>
    <property type="match status" value="1"/>
</dbReference>
<dbReference type="GO" id="GO:0006086">
    <property type="term" value="P:pyruvate decarboxylation to acetyl-CoA"/>
    <property type="evidence" value="ECO:0007669"/>
    <property type="project" value="UniProtKB-UniRule"/>
</dbReference>
<dbReference type="RefSeq" id="WP_185779118.1">
    <property type="nucleotide sequence ID" value="NZ_JACJUU010000003.1"/>
</dbReference>
<dbReference type="InterPro" id="IPR011053">
    <property type="entry name" value="Single_hybrid_motif"/>
</dbReference>
<comment type="caution">
    <text evidence="13">The sequence shown here is derived from an EMBL/GenBank/DDBJ whole genome shotgun (WGS) entry which is preliminary data.</text>
</comment>
<dbReference type="NCBIfam" id="TIGR01348">
    <property type="entry name" value="PDHac_trf_long"/>
    <property type="match status" value="1"/>
</dbReference>
<keyword evidence="6 9" id="KW-0012">Acyltransferase</keyword>
<evidence type="ECO:0000256" key="8">
    <source>
        <dbReference type="ARBA" id="ARBA00048370"/>
    </source>
</evidence>
<dbReference type="PROSITE" id="PS50968">
    <property type="entry name" value="BIOTINYL_LIPOYL"/>
    <property type="match status" value="2"/>
</dbReference>
<dbReference type="EC" id="2.3.1.12" evidence="9"/>
<comment type="similarity">
    <text evidence="1 9">Belongs to the 2-oxoacid dehydrogenase family.</text>
</comment>
<accession>A0A842HPY1</accession>
<feature type="domain" description="Lipoyl-binding" evidence="11">
    <location>
        <begin position="123"/>
        <end position="197"/>
    </location>
</feature>
<organism evidence="13 14">
    <name type="scientific">Pusillimonas minor</name>
    <dbReference type="NCBI Taxonomy" id="2697024"/>
    <lineage>
        <taxon>Bacteria</taxon>
        <taxon>Pseudomonadati</taxon>
        <taxon>Pseudomonadota</taxon>
        <taxon>Betaproteobacteria</taxon>
        <taxon>Burkholderiales</taxon>
        <taxon>Alcaligenaceae</taxon>
        <taxon>Pusillimonas</taxon>
    </lineage>
</organism>
<dbReference type="Pfam" id="PF00198">
    <property type="entry name" value="2-oxoacid_dh"/>
    <property type="match status" value="1"/>
</dbReference>
<evidence type="ECO:0000256" key="5">
    <source>
        <dbReference type="ARBA" id="ARBA00022823"/>
    </source>
</evidence>
<dbReference type="Proteomes" id="UP000545386">
    <property type="component" value="Unassembled WGS sequence"/>
</dbReference>
<protein>
    <recommendedName>
        <fullName evidence="9">Acetyltransferase component of pyruvate dehydrogenase complex</fullName>
        <ecNumber evidence="9">2.3.1.12</ecNumber>
    </recommendedName>
</protein>
<evidence type="ECO:0000259" key="12">
    <source>
        <dbReference type="PROSITE" id="PS51826"/>
    </source>
</evidence>
<comment type="catalytic activity">
    <reaction evidence="8 9">
        <text>N(6)-[(R)-dihydrolipoyl]-L-lysyl-[protein] + acetyl-CoA = N(6)-[(R)-S(8)-acetyldihydrolipoyl]-L-lysyl-[protein] + CoA</text>
        <dbReference type="Rhea" id="RHEA:17017"/>
        <dbReference type="Rhea" id="RHEA-COMP:10475"/>
        <dbReference type="Rhea" id="RHEA-COMP:10478"/>
        <dbReference type="ChEBI" id="CHEBI:57287"/>
        <dbReference type="ChEBI" id="CHEBI:57288"/>
        <dbReference type="ChEBI" id="CHEBI:83100"/>
        <dbReference type="ChEBI" id="CHEBI:83111"/>
        <dbReference type="EC" id="2.3.1.12"/>
    </reaction>
</comment>
<dbReference type="InterPro" id="IPR001078">
    <property type="entry name" value="2-oxoacid_DH_actylTfrase"/>
</dbReference>
<evidence type="ECO:0000256" key="1">
    <source>
        <dbReference type="ARBA" id="ARBA00007317"/>
    </source>
</evidence>
<keyword evidence="14" id="KW-1185">Reference proteome</keyword>
<dbReference type="InterPro" id="IPR006256">
    <property type="entry name" value="AcTrfase_Pyrv_DH_cplx"/>
</dbReference>
<dbReference type="FunFam" id="3.30.559.10:FF:000004">
    <property type="entry name" value="Acetyltransferase component of pyruvate dehydrogenase complex"/>
    <property type="match status" value="1"/>
</dbReference>
<dbReference type="SUPFAM" id="SSF47005">
    <property type="entry name" value="Peripheral subunit-binding domain of 2-oxo acid dehydrogenase complex"/>
    <property type="match status" value="1"/>
</dbReference>
<dbReference type="SUPFAM" id="SSF52777">
    <property type="entry name" value="CoA-dependent acyltransferases"/>
    <property type="match status" value="1"/>
</dbReference>
<dbReference type="PROSITE" id="PS51826">
    <property type="entry name" value="PSBD"/>
    <property type="match status" value="1"/>
</dbReference>
<dbReference type="PANTHER" id="PTHR43178">
    <property type="entry name" value="DIHYDROLIPOAMIDE ACETYLTRANSFERASE COMPONENT OF PYRUVATE DEHYDROGENASE COMPLEX"/>
    <property type="match status" value="1"/>
</dbReference>
<feature type="domain" description="Lipoyl-binding" evidence="11">
    <location>
        <begin position="4"/>
        <end position="78"/>
    </location>
</feature>
<feature type="compositionally biased region" description="Basic and acidic residues" evidence="10">
    <location>
        <begin position="240"/>
        <end position="250"/>
    </location>
</feature>
<feature type="region of interest" description="Disordered" evidence="10">
    <location>
        <begin position="208"/>
        <end position="269"/>
    </location>
</feature>
<evidence type="ECO:0000256" key="7">
    <source>
        <dbReference type="ARBA" id="ARBA00025211"/>
    </source>
</evidence>
<dbReference type="Gene3D" id="2.40.50.100">
    <property type="match status" value="2"/>
</dbReference>
<dbReference type="SUPFAM" id="SSF51230">
    <property type="entry name" value="Single hybrid motif"/>
    <property type="match status" value="2"/>
</dbReference>
<dbReference type="InterPro" id="IPR000089">
    <property type="entry name" value="Biotin_lipoyl"/>
</dbReference>
<evidence type="ECO:0000256" key="10">
    <source>
        <dbReference type="SAM" id="MobiDB-lite"/>
    </source>
</evidence>
<evidence type="ECO:0000256" key="6">
    <source>
        <dbReference type="ARBA" id="ARBA00023315"/>
    </source>
</evidence>
<dbReference type="InterPro" id="IPR003016">
    <property type="entry name" value="2-oxoA_DH_lipoyl-BS"/>
</dbReference>
<dbReference type="Pfam" id="PF00364">
    <property type="entry name" value="Biotin_lipoyl"/>
    <property type="match status" value="2"/>
</dbReference>
<dbReference type="InterPro" id="IPR023213">
    <property type="entry name" value="CAT-like_dom_sf"/>
</dbReference>
<dbReference type="GO" id="GO:0045254">
    <property type="term" value="C:pyruvate dehydrogenase complex"/>
    <property type="evidence" value="ECO:0007669"/>
    <property type="project" value="UniProtKB-UniRule"/>
</dbReference>
<dbReference type="PROSITE" id="PS00189">
    <property type="entry name" value="LIPOYL"/>
    <property type="match status" value="2"/>
</dbReference>
<feature type="domain" description="Peripheral subunit-binding (PSBD)" evidence="12">
    <location>
        <begin position="269"/>
        <end position="306"/>
    </location>
</feature>
<evidence type="ECO:0000256" key="9">
    <source>
        <dbReference type="RuleBase" id="RU361137"/>
    </source>
</evidence>
<feature type="compositionally biased region" description="Low complexity" evidence="10">
    <location>
        <begin position="208"/>
        <end position="238"/>
    </location>
</feature>
<dbReference type="InterPro" id="IPR004167">
    <property type="entry name" value="PSBD"/>
</dbReference>
<dbReference type="Gene3D" id="3.30.559.10">
    <property type="entry name" value="Chloramphenicol acetyltransferase-like domain"/>
    <property type="match status" value="1"/>
</dbReference>
<proteinExistence type="inferred from homology"/>
<dbReference type="EMBL" id="JACJUU010000003">
    <property type="protein sequence ID" value="MBC2769380.1"/>
    <property type="molecule type" value="Genomic_DNA"/>
</dbReference>
<dbReference type="PANTHER" id="PTHR43178:SF2">
    <property type="entry name" value="DIHYDROLIPOYLLYSINE-RESIDUE ACETYLTRANSFERASE COMPONENT OF PYRUVATE DEHYDROGENASE COMPLEX"/>
    <property type="match status" value="1"/>
</dbReference>
<dbReference type="AlphaFoldDB" id="A0A842HPY1"/>
<dbReference type="InterPro" id="IPR036625">
    <property type="entry name" value="E3-bd_dom_sf"/>
</dbReference>
<evidence type="ECO:0000313" key="14">
    <source>
        <dbReference type="Proteomes" id="UP000545386"/>
    </source>
</evidence>
<name>A0A842HPY1_9BURK</name>
<evidence type="ECO:0000259" key="11">
    <source>
        <dbReference type="PROSITE" id="PS50968"/>
    </source>
</evidence>
<evidence type="ECO:0000256" key="3">
    <source>
        <dbReference type="ARBA" id="ARBA00022679"/>
    </source>
</evidence>
<dbReference type="InterPro" id="IPR050743">
    <property type="entry name" value="2-oxoacid_DH_E2_comp"/>
</dbReference>
<dbReference type="FunFam" id="2.40.50.100:FF:000009">
    <property type="entry name" value="Acetyltransferase component of pyruvate dehydrogenase complex"/>
    <property type="match status" value="2"/>
</dbReference>
<keyword evidence="4" id="KW-0677">Repeat</keyword>
<dbReference type="CDD" id="cd06849">
    <property type="entry name" value="lipoyl_domain"/>
    <property type="match status" value="2"/>
</dbReference>
<gene>
    <name evidence="13" type="primary">aceF</name>
    <name evidence="13" type="ORF">GTU67_05550</name>
</gene>
<comment type="cofactor">
    <cofactor evidence="9">
        <name>(R)-lipoate</name>
        <dbReference type="ChEBI" id="CHEBI:83088"/>
    </cofactor>
    <text evidence="9">Binds 2 lipoyl cofactors covalently.</text>
</comment>